<dbReference type="Proteomes" id="UP000447355">
    <property type="component" value="Unassembled WGS sequence"/>
</dbReference>
<evidence type="ECO:0000256" key="1">
    <source>
        <dbReference type="SAM" id="MobiDB-lite"/>
    </source>
</evidence>
<sequence length="137" mass="14043">RLPQGALAGLRPGDVLQPERCSFDCSGQGSVTLGGVRASVRYQAPASLIILALETQMDAPQDSNERMSEDTSEAISEDLGRDLPRSAPPADDAPALPPGALDQLSLTLDIELGSVTVSLGALRALAPGGTLPLAGAR</sequence>
<organism evidence="2 3">
    <name type="scientific">Duganella vulcania</name>
    <dbReference type="NCBI Taxonomy" id="2692166"/>
    <lineage>
        <taxon>Bacteria</taxon>
        <taxon>Pseudomonadati</taxon>
        <taxon>Pseudomonadota</taxon>
        <taxon>Betaproteobacteria</taxon>
        <taxon>Burkholderiales</taxon>
        <taxon>Oxalobacteraceae</taxon>
        <taxon>Telluria group</taxon>
        <taxon>Duganella</taxon>
    </lineage>
</organism>
<protein>
    <recommendedName>
        <fullName evidence="4">Flagellar motor switch protein FliN-like C-terminal domain-containing protein</fullName>
    </recommendedName>
</protein>
<name>A0A845H1T3_9BURK</name>
<reference evidence="2" key="1">
    <citation type="submission" date="2019-12" db="EMBL/GenBank/DDBJ databases">
        <title>Novel species isolated from a subtropical stream in China.</title>
        <authorList>
            <person name="Lu H."/>
        </authorList>
    </citation>
    <scope>NUCLEOTIDE SEQUENCE [LARGE SCALE GENOMIC DNA]</scope>
    <source>
        <strain evidence="2">FT81W</strain>
    </source>
</reference>
<evidence type="ECO:0008006" key="4">
    <source>
        <dbReference type="Google" id="ProtNLM"/>
    </source>
</evidence>
<feature type="region of interest" description="Disordered" evidence="1">
    <location>
        <begin position="58"/>
        <end position="100"/>
    </location>
</feature>
<proteinExistence type="predicted"/>
<feature type="non-terminal residue" evidence="2">
    <location>
        <position position="137"/>
    </location>
</feature>
<dbReference type="Gene3D" id="2.30.330.10">
    <property type="entry name" value="SpoA-like"/>
    <property type="match status" value="1"/>
</dbReference>
<dbReference type="AlphaFoldDB" id="A0A845H1T3"/>
<dbReference type="EMBL" id="WWCX01000303">
    <property type="protein sequence ID" value="MYM99276.1"/>
    <property type="molecule type" value="Genomic_DNA"/>
</dbReference>
<gene>
    <name evidence="2" type="ORF">GTP90_36150</name>
</gene>
<evidence type="ECO:0000313" key="3">
    <source>
        <dbReference type="Proteomes" id="UP000447355"/>
    </source>
</evidence>
<accession>A0A845H1T3</accession>
<feature type="non-terminal residue" evidence="2">
    <location>
        <position position="1"/>
    </location>
</feature>
<dbReference type="InterPro" id="IPR036429">
    <property type="entry name" value="SpoA-like_sf"/>
</dbReference>
<comment type="caution">
    <text evidence="2">The sequence shown here is derived from an EMBL/GenBank/DDBJ whole genome shotgun (WGS) entry which is preliminary data.</text>
</comment>
<feature type="compositionally biased region" description="Low complexity" evidence="1">
    <location>
        <begin position="88"/>
        <end position="100"/>
    </location>
</feature>
<evidence type="ECO:0000313" key="2">
    <source>
        <dbReference type="EMBL" id="MYM99276.1"/>
    </source>
</evidence>